<dbReference type="EMBL" id="JASJOS010000018">
    <property type="protein sequence ID" value="MDJ1485132.1"/>
    <property type="molecule type" value="Genomic_DNA"/>
</dbReference>
<sequence>MQLVHTPLNYGIHHIKVVTENLKEGKNIRQDTIVIAYVYNNRTERKQYHRNFDLKTGSRYIFTTHLFTPCSSDFPRMQGYCDGHDFYPVSSSLVKKYATIQRIIHIAPFLPNR</sequence>
<comment type="caution">
    <text evidence="1">The sequence shown here is derived from an EMBL/GenBank/DDBJ whole genome shotgun (WGS) entry which is preliminary data.</text>
</comment>
<organism evidence="1 2">
    <name type="scientific">Xanthocytophaga flava</name>
    <dbReference type="NCBI Taxonomy" id="3048013"/>
    <lineage>
        <taxon>Bacteria</taxon>
        <taxon>Pseudomonadati</taxon>
        <taxon>Bacteroidota</taxon>
        <taxon>Cytophagia</taxon>
        <taxon>Cytophagales</taxon>
        <taxon>Rhodocytophagaceae</taxon>
        <taxon>Xanthocytophaga</taxon>
    </lineage>
</organism>
<name>A0AAE3UAV7_9BACT</name>
<protein>
    <submittedName>
        <fullName evidence="1">Uncharacterized protein</fullName>
    </submittedName>
</protein>
<proteinExistence type="predicted"/>
<dbReference type="Proteomes" id="UP001241110">
    <property type="component" value="Unassembled WGS sequence"/>
</dbReference>
<evidence type="ECO:0000313" key="1">
    <source>
        <dbReference type="EMBL" id="MDJ1485132.1"/>
    </source>
</evidence>
<gene>
    <name evidence="1" type="ORF">QNI16_31830</name>
</gene>
<reference evidence="1" key="1">
    <citation type="submission" date="2023-05" db="EMBL/GenBank/DDBJ databases">
        <authorList>
            <person name="Zhang X."/>
        </authorList>
    </citation>
    <scope>NUCLEOTIDE SEQUENCE</scope>
    <source>
        <strain evidence="1">YF14B1</strain>
    </source>
</reference>
<dbReference type="AlphaFoldDB" id="A0AAE3UAV7"/>
<accession>A0AAE3UAV7</accession>
<dbReference type="RefSeq" id="WP_313987262.1">
    <property type="nucleotide sequence ID" value="NZ_JASJOS010000018.1"/>
</dbReference>
<evidence type="ECO:0000313" key="2">
    <source>
        <dbReference type="Proteomes" id="UP001241110"/>
    </source>
</evidence>